<accession>A0A6M1RQQ1</accession>
<dbReference type="InterPro" id="IPR032876">
    <property type="entry name" value="J_dom"/>
</dbReference>
<dbReference type="RefSeq" id="WP_163905675.1">
    <property type="nucleotide sequence ID" value="NZ_CP048427.1"/>
</dbReference>
<dbReference type="AlphaFoldDB" id="A0A6M1RQQ1"/>
<evidence type="ECO:0000256" key="2">
    <source>
        <dbReference type="SAM" id="Phobius"/>
    </source>
</evidence>
<evidence type="ECO:0000256" key="1">
    <source>
        <dbReference type="SAM" id="MobiDB-lite"/>
    </source>
</evidence>
<evidence type="ECO:0000313" key="5">
    <source>
        <dbReference type="Proteomes" id="UP000477849"/>
    </source>
</evidence>
<protein>
    <recommendedName>
        <fullName evidence="3">Tip attachment protein J domain-containing protein</fullName>
    </recommendedName>
</protein>
<comment type="caution">
    <text evidence="4">The sequence shown here is derived from an EMBL/GenBank/DDBJ whole genome shotgun (WGS) entry which is preliminary data.</text>
</comment>
<feature type="region of interest" description="Disordered" evidence="1">
    <location>
        <begin position="690"/>
        <end position="710"/>
    </location>
</feature>
<proteinExistence type="predicted"/>
<name>A0A6M1RQQ1_9HYPH</name>
<feature type="transmembrane region" description="Helical" evidence="2">
    <location>
        <begin position="26"/>
        <end position="50"/>
    </location>
</feature>
<feature type="domain" description="Tip attachment protein J" evidence="3">
    <location>
        <begin position="291"/>
        <end position="414"/>
    </location>
</feature>
<dbReference type="EMBL" id="JAAKZH010000003">
    <property type="protein sequence ID" value="NGO63964.1"/>
    <property type="molecule type" value="Genomic_DNA"/>
</dbReference>
<evidence type="ECO:0000259" key="3">
    <source>
        <dbReference type="Pfam" id="PF13550"/>
    </source>
</evidence>
<dbReference type="Pfam" id="PF13550">
    <property type="entry name" value="Phage-tail_3"/>
    <property type="match status" value="1"/>
</dbReference>
<organism evidence="4 5">
    <name type="scientific">Rhizobium daejeonense</name>
    <dbReference type="NCBI Taxonomy" id="240521"/>
    <lineage>
        <taxon>Bacteria</taxon>
        <taxon>Pseudomonadati</taxon>
        <taxon>Pseudomonadota</taxon>
        <taxon>Alphaproteobacteria</taxon>
        <taxon>Hyphomicrobiales</taxon>
        <taxon>Rhizobiaceae</taxon>
        <taxon>Rhizobium/Agrobacterium group</taxon>
        <taxon>Rhizobium</taxon>
    </lineage>
</organism>
<gene>
    <name evidence="4" type="ORF">G6N76_09785</name>
</gene>
<keyword evidence="2" id="KW-1133">Transmembrane helix</keyword>
<reference evidence="4 5" key="1">
    <citation type="submission" date="2020-02" db="EMBL/GenBank/DDBJ databases">
        <title>Genome sequence of the type strain CCBAU10050 of Rhizobium daejeonense.</title>
        <authorList>
            <person name="Gao J."/>
            <person name="Sun J."/>
        </authorList>
    </citation>
    <scope>NUCLEOTIDE SEQUENCE [LARGE SCALE GENOMIC DNA]</scope>
    <source>
        <strain evidence="4 5">CCBAU10050</strain>
    </source>
</reference>
<evidence type="ECO:0000313" key="4">
    <source>
        <dbReference type="EMBL" id="NGO63964.1"/>
    </source>
</evidence>
<sequence length="710" mass="76049">MLSSAAYAAATMPAHAEPISFAIFSALYTIGIPGAIANAISLVAIPALAIGGSLALGRARAPSIKASDAKSTFESSEAQVMDGIGRVRVGGLQAFGNSDGSTRARLVCRLNGPIDAVEEYYIGGREVTVDPNGDVSSPPWSKNGGSWCNWKDKPGTGGETAWSSLLSLFPDLWTSAHRVRGIAQSLTIWYNPGLSEDKYFTLYQGGIPSTEQVIRASRLYDPRTGLTAWSDNGILACAHVLRRDPAFAFGMFDWSLIASEANKADVLVATKTGTEKRARAWGIWGWETARSDVMQQLLDSIGAELRITNAGKIWFQLIDDTHVPEVEFTPDDGVELTWRSGPEAVERPNICRVTYYSPERNYESAEINLDGIAWASVEDEVSRYGPKYLDIDLPFCPSASQAQRIARRRFAQARGDTGIINTNMVGLSAWGLLYGEITLPDLGDILPVRMEAPRVDDEQGTVEIPFTVWPLLPVWNPSLDEASAPEPIPDLGYETDMISPNAPASAIQVTFPGGAGTELRIGFTLPAQEYDTAEATFRSYTGDLPNSWQGMFEGPSADAATFAYLPGSYGGLTIDARVRVFNGDDGSYYSPILHTVVGVDNTACAAPTLVSGGTSTLGSSAQLNVTVSAGELRAAYVTLESRGPTTGGIGWTPWSLVSQQNARPGQHLTFTDSRSVGTGGGDVEWRLQTLTSNGTGGPYRTLSQNVAPSS</sequence>
<keyword evidence="5" id="KW-1185">Reference proteome</keyword>
<feature type="compositionally biased region" description="Polar residues" evidence="1">
    <location>
        <begin position="701"/>
        <end position="710"/>
    </location>
</feature>
<keyword evidence="2" id="KW-0812">Transmembrane</keyword>
<keyword evidence="2" id="KW-0472">Membrane</keyword>
<dbReference type="Proteomes" id="UP000477849">
    <property type="component" value="Unassembled WGS sequence"/>
</dbReference>